<accession>A0A5J5CLW9</accession>
<dbReference type="InterPro" id="IPR008927">
    <property type="entry name" value="6-PGluconate_DH-like_C_sf"/>
</dbReference>
<dbReference type="PANTHER" id="PTHR43612">
    <property type="entry name" value="TRIFUNCTIONAL ENZYME SUBUNIT ALPHA"/>
    <property type="match status" value="1"/>
</dbReference>
<dbReference type="PANTHER" id="PTHR43612:SF3">
    <property type="entry name" value="TRIFUNCTIONAL ENZYME SUBUNIT ALPHA, MITOCHONDRIAL"/>
    <property type="match status" value="1"/>
</dbReference>
<dbReference type="GO" id="GO:0006635">
    <property type="term" value="P:fatty acid beta-oxidation"/>
    <property type="evidence" value="ECO:0007669"/>
    <property type="project" value="TreeGrafter"/>
</dbReference>
<sequence length="139" mass="15181">MGAGISQVSVHKGLTVILKDTTEESISRGHEQVYKSLDTKVKKRALTSFERDVTMSNLSVQLESGFLSADIVIEAVSGDINKTQSPQGGGGGPFRSVDSMGAERLVSIMRRFEDVYGNRLAPCQLLLDHAKDSSKKFYE</sequence>
<dbReference type="GO" id="GO:0016509">
    <property type="term" value="F:long-chain (3S)-3-hydroxyacyl-CoA dehydrogenase (NAD+) activity"/>
    <property type="evidence" value="ECO:0007669"/>
    <property type="project" value="TreeGrafter"/>
</dbReference>
<gene>
    <name evidence="2" type="ORF">FQN60_015534</name>
</gene>
<dbReference type="GO" id="GO:0070403">
    <property type="term" value="F:NAD+ binding"/>
    <property type="evidence" value="ECO:0007669"/>
    <property type="project" value="InterPro"/>
</dbReference>
<dbReference type="SUPFAM" id="SSF48179">
    <property type="entry name" value="6-phosphogluconate dehydrogenase C-terminal domain-like"/>
    <property type="match status" value="1"/>
</dbReference>
<dbReference type="InterPro" id="IPR006176">
    <property type="entry name" value="3-OHacyl-CoA_DH_NAD-bd"/>
</dbReference>
<feature type="domain" description="3-hydroxyacyl-CoA dehydrogenase NAD binding" evidence="1">
    <location>
        <begin position="1"/>
        <end position="81"/>
    </location>
</feature>
<dbReference type="GO" id="GO:0016507">
    <property type="term" value="C:mitochondrial fatty acid beta-oxidation multienzyme complex"/>
    <property type="evidence" value="ECO:0007669"/>
    <property type="project" value="TreeGrafter"/>
</dbReference>
<organism evidence="2 3">
    <name type="scientific">Etheostoma spectabile</name>
    <name type="common">orangethroat darter</name>
    <dbReference type="NCBI Taxonomy" id="54343"/>
    <lineage>
        <taxon>Eukaryota</taxon>
        <taxon>Metazoa</taxon>
        <taxon>Chordata</taxon>
        <taxon>Craniata</taxon>
        <taxon>Vertebrata</taxon>
        <taxon>Euteleostomi</taxon>
        <taxon>Actinopterygii</taxon>
        <taxon>Neopterygii</taxon>
        <taxon>Teleostei</taxon>
        <taxon>Neoteleostei</taxon>
        <taxon>Acanthomorphata</taxon>
        <taxon>Eupercaria</taxon>
        <taxon>Perciformes</taxon>
        <taxon>Percoidei</taxon>
        <taxon>Percidae</taxon>
        <taxon>Etheostomatinae</taxon>
        <taxon>Etheostoma</taxon>
    </lineage>
</organism>
<reference evidence="2 3" key="1">
    <citation type="submission" date="2019-08" db="EMBL/GenBank/DDBJ databases">
        <title>A chromosome-level genome assembly, high-density linkage maps, and genome scans reveal the genomic architecture of hybrid incompatibilities underlying speciation via character displacement in darters (Percidae: Etheostominae).</title>
        <authorList>
            <person name="Moran R.L."/>
            <person name="Catchen J.M."/>
            <person name="Fuller R.C."/>
        </authorList>
    </citation>
    <scope>NUCLEOTIDE SEQUENCE [LARGE SCALE GENOMIC DNA]</scope>
    <source>
        <strain evidence="2">EspeVRDwgs_2016</strain>
        <tissue evidence="2">Muscle</tissue>
    </source>
</reference>
<proteinExistence type="predicted"/>
<keyword evidence="3" id="KW-1185">Reference proteome</keyword>
<dbReference type="AlphaFoldDB" id="A0A5J5CLW9"/>
<dbReference type="InterPro" id="IPR013328">
    <property type="entry name" value="6PGD_dom2"/>
</dbReference>
<dbReference type="Pfam" id="PF02737">
    <property type="entry name" value="3HCDH_N"/>
    <property type="match status" value="1"/>
</dbReference>
<dbReference type="InterPro" id="IPR036291">
    <property type="entry name" value="NAD(P)-bd_dom_sf"/>
</dbReference>
<name>A0A5J5CLW9_9PERO</name>
<comment type="caution">
    <text evidence="2">The sequence shown here is derived from an EMBL/GenBank/DDBJ whole genome shotgun (WGS) entry which is preliminary data.</text>
</comment>
<evidence type="ECO:0000313" key="2">
    <source>
        <dbReference type="EMBL" id="KAA8582988.1"/>
    </source>
</evidence>
<evidence type="ECO:0000259" key="1">
    <source>
        <dbReference type="Pfam" id="PF02737"/>
    </source>
</evidence>
<dbReference type="EMBL" id="VOFY01000018">
    <property type="protein sequence ID" value="KAA8582988.1"/>
    <property type="molecule type" value="Genomic_DNA"/>
</dbReference>
<dbReference type="InterPro" id="IPR050136">
    <property type="entry name" value="FA_oxidation_alpha_subunit"/>
</dbReference>
<dbReference type="SUPFAM" id="SSF51735">
    <property type="entry name" value="NAD(P)-binding Rossmann-fold domains"/>
    <property type="match status" value="1"/>
</dbReference>
<feature type="non-terminal residue" evidence="2">
    <location>
        <position position="139"/>
    </location>
</feature>
<evidence type="ECO:0000313" key="3">
    <source>
        <dbReference type="Proteomes" id="UP000327493"/>
    </source>
</evidence>
<dbReference type="Gene3D" id="3.40.50.720">
    <property type="entry name" value="NAD(P)-binding Rossmann-like Domain"/>
    <property type="match status" value="1"/>
</dbReference>
<protein>
    <recommendedName>
        <fullName evidence="1">3-hydroxyacyl-CoA dehydrogenase NAD binding domain-containing protein</fullName>
    </recommendedName>
</protein>
<dbReference type="GO" id="GO:0004300">
    <property type="term" value="F:enoyl-CoA hydratase activity"/>
    <property type="evidence" value="ECO:0007669"/>
    <property type="project" value="TreeGrafter"/>
</dbReference>
<dbReference type="Gene3D" id="1.10.1040.10">
    <property type="entry name" value="N-(1-d-carboxylethyl)-l-norvaline Dehydrogenase, domain 2"/>
    <property type="match status" value="1"/>
</dbReference>
<dbReference type="Proteomes" id="UP000327493">
    <property type="component" value="Chromosome 18"/>
</dbReference>